<dbReference type="InterPro" id="IPR008271">
    <property type="entry name" value="Ser/Thr_kinase_AS"/>
</dbReference>
<dbReference type="Gene3D" id="1.10.510.10">
    <property type="entry name" value="Transferase(Phosphotransferase) domain 1"/>
    <property type="match status" value="1"/>
</dbReference>
<comment type="caution">
    <text evidence="2">The sequence shown here is derived from an EMBL/GenBank/DDBJ whole genome shotgun (WGS) entry which is preliminary data.</text>
</comment>
<dbReference type="GO" id="GO:0005634">
    <property type="term" value="C:nucleus"/>
    <property type="evidence" value="ECO:0007669"/>
    <property type="project" value="TreeGrafter"/>
</dbReference>
<evidence type="ECO:0000313" key="2">
    <source>
        <dbReference type="EMBL" id="CAF1288364.1"/>
    </source>
</evidence>
<dbReference type="EMBL" id="CAJNOQ010011936">
    <property type="protein sequence ID" value="CAF1288364.1"/>
    <property type="molecule type" value="Genomic_DNA"/>
</dbReference>
<dbReference type="PANTHER" id="PTHR44167">
    <property type="entry name" value="OVARIAN-SPECIFIC SERINE/THREONINE-PROTEIN KINASE LOK-RELATED"/>
    <property type="match status" value="1"/>
</dbReference>
<feature type="domain" description="Protein kinase" evidence="1">
    <location>
        <begin position="77"/>
        <end position="477"/>
    </location>
</feature>
<dbReference type="Proteomes" id="UP000681722">
    <property type="component" value="Unassembled WGS sequence"/>
</dbReference>
<evidence type="ECO:0000313" key="4">
    <source>
        <dbReference type="Proteomes" id="UP000663829"/>
    </source>
</evidence>
<dbReference type="Proteomes" id="UP000663829">
    <property type="component" value="Unassembled WGS sequence"/>
</dbReference>
<organism evidence="2 4">
    <name type="scientific">Didymodactylos carnosus</name>
    <dbReference type="NCBI Taxonomy" id="1234261"/>
    <lineage>
        <taxon>Eukaryota</taxon>
        <taxon>Metazoa</taxon>
        <taxon>Spiralia</taxon>
        <taxon>Gnathifera</taxon>
        <taxon>Rotifera</taxon>
        <taxon>Eurotatoria</taxon>
        <taxon>Bdelloidea</taxon>
        <taxon>Philodinida</taxon>
        <taxon>Philodinidae</taxon>
        <taxon>Didymodactylos</taxon>
    </lineage>
</organism>
<accession>A0A815CUN6</accession>
<dbReference type="GO" id="GO:0004674">
    <property type="term" value="F:protein serine/threonine kinase activity"/>
    <property type="evidence" value="ECO:0007669"/>
    <property type="project" value="TreeGrafter"/>
</dbReference>
<dbReference type="GO" id="GO:0005524">
    <property type="term" value="F:ATP binding"/>
    <property type="evidence" value="ECO:0007669"/>
    <property type="project" value="InterPro"/>
</dbReference>
<keyword evidence="4" id="KW-1185">Reference proteome</keyword>
<dbReference type="InterPro" id="IPR011009">
    <property type="entry name" value="Kinase-like_dom_sf"/>
</dbReference>
<dbReference type="GO" id="GO:0044773">
    <property type="term" value="P:mitotic DNA damage checkpoint signaling"/>
    <property type="evidence" value="ECO:0007669"/>
    <property type="project" value="TreeGrafter"/>
</dbReference>
<dbReference type="InterPro" id="IPR000719">
    <property type="entry name" value="Prot_kinase_dom"/>
</dbReference>
<dbReference type="SMART" id="SM00220">
    <property type="entry name" value="S_TKc"/>
    <property type="match status" value="1"/>
</dbReference>
<name>A0A815CUN6_9BILA</name>
<reference evidence="2" key="1">
    <citation type="submission" date="2021-02" db="EMBL/GenBank/DDBJ databases">
        <authorList>
            <person name="Nowell W R."/>
        </authorList>
    </citation>
    <scope>NUCLEOTIDE SEQUENCE</scope>
</reference>
<gene>
    <name evidence="2" type="ORF">GPM918_LOCUS27907</name>
    <name evidence="3" type="ORF">SRO942_LOCUS28324</name>
</gene>
<dbReference type="AlphaFoldDB" id="A0A815CUN6"/>
<sequence length="490" mass="57035">MAGRIGVRYTEQCLDLEKRLKLFFERLEAYATLTVQPINYQKTEALWSARALGPPRFDIFSGEHKINWVKAFKYLGYWITPKLGWGTMIKKYMTNVRQRVAMRVTRKLQWSDSFFAFVLNEISLEDRCHRYREKYWAALAESTDGDLLFEQANLNEFRRGWIDEENSIRCLRKSKSSDENVKYRLNSSLDTDSGTNNYYTDDSDDYEGKVDNLSVDLAGDISDDVDLGIKEVVDDGAMGEGKWIQDDLVDVPDFMIVMKDKATTTDKYYIITQRVDCDLTRYIEEKVNTFTPFSINNMIIQIINGLKYIHDDVGLIHRDMKPPNILVEKNKPSFLIADFGFAHREPMSIKGTRGYFAPELLSSYGLITEKSDIYSLGVIIRNILEESNSIVQYSADVESFRNLLDFENEVEELEQLEDILNRLQQTSYNGKYNYDIQLMTSAAENFLETYFDQMKMTELQKRINFGNSVQNLIDPIKQNWNQILMIKICV</sequence>
<dbReference type="PROSITE" id="PS50011">
    <property type="entry name" value="PROTEIN_KINASE_DOM"/>
    <property type="match status" value="1"/>
</dbReference>
<dbReference type="Pfam" id="PF00069">
    <property type="entry name" value="Pkinase"/>
    <property type="match status" value="1"/>
</dbReference>
<dbReference type="SUPFAM" id="SSF56112">
    <property type="entry name" value="Protein kinase-like (PK-like)"/>
    <property type="match status" value="1"/>
</dbReference>
<dbReference type="OrthoDB" id="535509at2759"/>
<dbReference type="EMBL" id="CAJOBC010031417">
    <property type="protein sequence ID" value="CAF4092067.1"/>
    <property type="molecule type" value="Genomic_DNA"/>
</dbReference>
<dbReference type="PROSITE" id="PS00108">
    <property type="entry name" value="PROTEIN_KINASE_ST"/>
    <property type="match status" value="1"/>
</dbReference>
<protein>
    <recommendedName>
        <fullName evidence="1">Protein kinase domain-containing protein</fullName>
    </recommendedName>
</protein>
<dbReference type="PANTHER" id="PTHR44167:SF30">
    <property type="entry name" value="PHOSPHORYLASE KINASE"/>
    <property type="match status" value="1"/>
</dbReference>
<evidence type="ECO:0000313" key="3">
    <source>
        <dbReference type="EMBL" id="CAF4092067.1"/>
    </source>
</evidence>
<proteinExistence type="predicted"/>
<evidence type="ECO:0000259" key="1">
    <source>
        <dbReference type="PROSITE" id="PS50011"/>
    </source>
</evidence>